<dbReference type="InterPro" id="IPR000637">
    <property type="entry name" value="HMGI/Y_DNA-bd_CS"/>
</dbReference>
<dbReference type="Proteomes" id="UP000813385">
    <property type="component" value="Unassembled WGS sequence"/>
</dbReference>
<dbReference type="PANTHER" id="PTHR37534:SF38">
    <property type="entry name" value="ZN(2)-C6 FUNGAL-TYPE DOMAIN-CONTAINING PROTEIN"/>
    <property type="match status" value="1"/>
</dbReference>
<evidence type="ECO:0000256" key="3">
    <source>
        <dbReference type="SAM" id="MobiDB-lite"/>
    </source>
</evidence>
<keyword evidence="2" id="KW-0539">Nucleus</keyword>
<feature type="domain" description="Zn(2)-C6 fungal-type" evidence="4">
    <location>
        <begin position="175"/>
        <end position="203"/>
    </location>
</feature>
<dbReference type="InterPro" id="IPR001138">
    <property type="entry name" value="Zn2Cys6_DnaBD"/>
</dbReference>
<dbReference type="SMART" id="SM00066">
    <property type="entry name" value="GAL4"/>
    <property type="match status" value="1"/>
</dbReference>
<gene>
    <name evidence="5" type="ORF">B0T11DRAFT_77448</name>
</gene>
<feature type="region of interest" description="Disordered" evidence="3">
    <location>
        <begin position="1"/>
        <end position="93"/>
    </location>
</feature>
<feature type="compositionally biased region" description="Polar residues" evidence="3">
    <location>
        <begin position="575"/>
        <end position="594"/>
    </location>
</feature>
<dbReference type="GO" id="GO:0005634">
    <property type="term" value="C:nucleus"/>
    <property type="evidence" value="ECO:0007669"/>
    <property type="project" value="UniProtKB-SubCell"/>
</dbReference>
<dbReference type="OrthoDB" id="5333823at2759"/>
<dbReference type="SUPFAM" id="SSF57701">
    <property type="entry name" value="Zn2/Cys6 DNA-binding domain"/>
    <property type="match status" value="1"/>
</dbReference>
<keyword evidence="6" id="KW-1185">Reference proteome</keyword>
<feature type="region of interest" description="Disordered" evidence="3">
    <location>
        <begin position="126"/>
        <end position="158"/>
    </location>
</feature>
<feature type="compositionally biased region" description="Basic residues" evidence="3">
    <location>
        <begin position="147"/>
        <end position="157"/>
    </location>
</feature>
<dbReference type="GO" id="GO:0000981">
    <property type="term" value="F:DNA-binding transcription factor activity, RNA polymerase II-specific"/>
    <property type="evidence" value="ECO:0007669"/>
    <property type="project" value="InterPro"/>
</dbReference>
<accession>A0A8K0THW6</accession>
<evidence type="ECO:0000313" key="6">
    <source>
        <dbReference type="Proteomes" id="UP000813385"/>
    </source>
</evidence>
<evidence type="ECO:0000256" key="1">
    <source>
        <dbReference type="ARBA" id="ARBA00004123"/>
    </source>
</evidence>
<feature type="compositionally biased region" description="Low complexity" evidence="3">
    <location>
        <begin position="550"/>
        <end position="574"/>
    </location>
</feature>
<comment type="subcellular location">
    <subcellularLocation>
        <location evidence="1">Nucleus</location>
    </subcellularLocation>
</comment>
<name>A0A8K0THW6_9PEZI</name>
<dbReference type="GO" id="GO:0000976">
    <property type="term" value="F:transcription cis-regulatory region binding"/>
    <property type="evidence" value="ECO:0007669"/>
    <property type="project" value="TreeGrafter"/>
</dbReference>
<dbReference type="InterPro" id="IPR036864">
    <property type="entry name" value="Zn2-C6_fun-type_DNA-bd_sf"/>
</dbReference>
<feature type="region of interest" description="Disordered" evidence="3">
    <location>
        <begin position="539"/>
        <end position="619"/>
    </location>
</feature>
<dbReference type="PROSITE" id="PS00354">
    <property type="entry name" value="HMGI_Y"/>
    <property type="match status" value="1"/>
</dbReference>
<evidence type="ECO:0000259" key="4">
    <source>
        <dbReference type="PROSITE" id="PS50048"/>
    </source>
</evidence>
<dbReference type="PROSITE" id="PS50048">
    <property type="entry name" value="ZN2_CY6_FUNGAL_2"/>
    <property type="match status" value="1"/>
</dbReference>
<organism evidence="5 6">
    <name type="scientific">Plectosphaerella cucumerina</name>
    <dbReference type="NCBI Taxonomy" id="40658"/>
    <lineage>
        <taxon>Eukaryota</taxon>
        <taxon>Fungi</taxon>
        <taxon>Dikarya</taxon>
        <taxon>Ascomycota</taxon>
        <taxon>Pezizomycotina</taxon>
        <taxon>Sordariomycetes</taxon>
        <taxon>Hypocreomycetidae</taxon>
        <taxon>Glomerellales</taxon>
        <taxon>Plectosphaerellaceae</taxon>
        <taxon>Plectosphaerella</taxon>
    </lineage>
</organism>
<comment type="caution">
    <text evidence="5">The sequence shown here is derived from an EMBL/GenBank/DDBJ whole genome shotgun (WGS) entry which is preliminary data.</text>
</comment>
<sequence length="721" mass="81255">MNSSSLAVLPEHDEMTWTKSRSMSSDDDVHGHQHSPLSNSHHWLHSETDAHMHTGQLSPDSTGMDVPASHYHTARTDSWATSSTQRSVDADDDHDAVWTQTTGDALIVPKLEPAEDDFDLDEVMEAPPASEATDRPPTVSSTQTKEKRPRGRPRKHPLNTIINTSKVTKGRSKTGCITCRKRKKKCDEAKPRCLNCEKNAVVCEGYHEKKIWRSGKDKAGEERPAKVEDTVVFNMQPLFHGVVTAEDKIFWKHYYVSLSNVLTVEGEARNAFKDILLPIANRHQGVMHSILAMSSKHIDYDTPYGAKILQQNPNTTREQLQKRADYHHEEAMQSFYADIRRSGEEQHTGQQTITSARYAQILCLLIGTLIDGNRHGEHRVHLRGYQHLIHQTPPEDPAFLAFITEFFQYHIFADELMWYPGAKGIRLSSDAWAQPANIENPRLLGVADGLFQHLSQIATIRDTVRKNIYSGAETRVNYHLLWQAQEIQEAIELWAPSWPVGDSRHRVGLIYKHMMFLHLFRTTYPPTMPSLKHGFDNAGPVSPVSLRRPSQVSRPTTASSSSSSPGLNMTSSSSALPTFQQRSPPGSRIPSRTNSLHESDPTDNKSPASAQGRRPPHHDARITAAVEESLALMESFKSSDPALTLLLMPCQVIGVACFGRSQQERIRAVVRRIRGYTGLRNCDRVSDVLEEIWRLMDDGDWLSVWDWQAVARKMDADFLCT</sequence>
<evidence type="ECO:0000313" key="5">
    <source>
        <dbReference type="EMBL" id="KAH7361756.1"/>
    </source>
</evidence>
<dbReference type="PANTHER" id="PTHR37534">
    <property type="entry name" value="TRANSCRIPTIONAL ACTIVATOR PROTEIN UGA3"/>
    <property type="match status" value="1"/>
</dbReference>
<dbReference type="Gene3D" id="4.10.240.10">
    <property type="entry name" value="Zn(2)-C6 fungal-type DNA-binding domain"/>
    <property type="match status" value="1"/>
</dbReference>
<feature type="compositionally biased region" description="Polar residues" evidence="3">
    <location>
        <begin position="76"/>
        <end position="87"/>
    </location>
</feature>
<dbReference type="PROSITE" id="PS00463">
    <property type="entry name" value="ZN2_CY6_FUNGAL_1"/>
    <property type="match status" value="1"/>
</dbReference>
<dbReference type="Pfam" id="PF00172">
    <property type="entry name" value="Zn_clus"/>
    <property type="match status" value="1"/>
</dbReference>
<dbReference type="Pfam" id="PF11951">
    <property type="entry name" value="Fungal_trans_2"/>
    <property type="match status" value="2"/>
</dbReference>
<dbReference type="InterPro" id="IPR021858">
    <property type="entry name" value="Fun_TF"/>
</dbReference>
<evidence type="ECO:0000256" key="2">
    <source>
        <dbReference type="ARBA" id="ARBA00023242"/>
    </source>
</evidence>
<dbReference type="CDD" id="cd00067">
    <property type="entry name" value="GAL4"/>
    <property type="match status" value="1"/>
</dbReference>
<dbReference type="EMBL" id="JAGPXD010000003">
    <property type="protein sequence ID" value="KAH7361756.1"/>
    <property type="molecule type" value="Genomic_DNA"/>
</dbReference>
<protein>
    <submittedName>
        <fullName evidence="5">Fungal-specific transcription factor domain-containing protein</fullName>
    </submittedName>
</protein>
<dbReference type="AlphaFoldDB" id="A0A8K0THW6"/>
<proteinExistence type="predicted"/>
<dbReference type="GO" id="GO:0045944">
    <property type="term" value="P:positive regulation of transcription by RNA polymerase II"/>
    <property type="evidence" value="ECO:0007669"/>
    <property type="project" value="TreeGrafter"/>
</dbReference>
<reference evidence="5" key="1">
    <citation type="journal article" date="2021" name="Nat. Commun.">
        <title>Genetic determinants of endophytism in the Arabidopsis root mycobiome.</title>
        <authorList>
            <person name="Mesny F."/>
            <person name="Miyauchi S."/>
            <person name="Thiergart T."/>
            <person name="Pickel B."/>
            <person name="Atanasova L."/>
            <person name="Karlsson M."/>
            <person name="Huettel B."/>
            <person name="Barry K.W."/>
            <person name="Haridas S."/>
            <person name="Chen C."/>
            <person name="Bauer D."/>
            <person name="Andreopoulos W."/>
            <person name="Pangilinan J."/>
            <person name="LaButti K."/>
            <person name="Riley R."/>
            <person name="Lipzen A."/>
            <person name="Clum A."/>
            <person name="Drula E."/>
            <person name="Henrissat B."/>
            <person name="Kohler A."/>
            <person name="Grigoriev I.V."/>
            <person name="Martin F.M."/>
            <person name="Hacquard S."/>
        </authorList>
    </citation>
    <scope>NUCLEOTIDE SEQUENCE</scope>
    <source>
        <strain evidence="5">MPI-CAGE-AT-0016</strain>
    </source>
</reference>
<dbReference type="GO" id="GO:0008270">
    <property type="term" value="F:zinc ion binding"/>
    <property type="evidence" value="ECO:0007669"/>
    <property type="project" value="InterPro"/>
</dbReference>